<sequence>MQASGYAGYSGEPLMNKIPMLFAPHIERTRLDGKREDESDFDYLNISNRPEAAEVRQFFESFLERYPGEHRAELLQRLRESDIQFASATFELFLYTCFLQTGWTVEVHPEVPNGKGKRPDFRVHTDTGDAFYVEATLARELSDQELAAERRKNEVLRAIDDIRSPNFLLEIDVHGSPRSNVPRRNLRHVRAKGRLY</sequence>
<dbReference type="EMBL" id="CABPRZ010000006">
    <property type="protein sequence ID" value="VVD96842.1"/>
    <property type="molecule type" value="Genomic_DNA"/>
</dbReference>
<organism evidence="1 2">
    <name type="scientific">Pandoraea terrae</name>
    <dbReference type="NCBI Taxonomy" id="1537710"/>
    <lineage>
        <taxon>Bacteria</taxon>
        <taxon>Pseudomonadati</taxon>
        <taxon>Pseudomonadota</taxon>
        <taxon>Betaproteobacteria</taxon>
        <taxon>Burkholderiales</taxon>
        <taxon>Burkholderiaceae</taxon>
        <taxon>Pandoraea</taxon>
    </lineage>
</organism>
<evidence type="ECO:0000313" key="2">
    <source>
        <dbReference type="Proteomes" id="UP000414233"/>
    </source>
</evidence>
<keyword evidence="2" id="KW-1185">Reference proteome</keyword>
<accession>A0A5E4UBD3</accession>
<reference evidence="1 2" key="1">
    <citation type="submission" date="2019-08" db="EMBL/GenBank/DDBJ databases">
        <authorList>
            <person name="Peeters C."/>
        </authorList>
    </citation>
    <scope>NUCLEOTIDE SEQUENCE [LARGE SCALE GENOMIC DNA]</scope>
    <source>
        <strain evidence="1 2">LMG 30175</strain>
    </source>
</reference>
<dbReference type="Proteomes" id="UP000414233">
    <property type="component" value="Unassembled WGS sequence"/>
</dbReference>
<evidence type="ECO:0000313" key="1">
    <source>
        <dbReference type="EMBL" id="VVD96842.1"/>
    </source>
</evidence>
<name>A0A5E4UBD3_9BURK</name>
<gene>
    <name evidence="1" type="ORF">PTE30175_01849</name>
</gene>
<proteinExistence type="predicted"/>
<protein>
    <submittedName>
        <fullName evidence="1">Uncharacterized protein</fullName>
    </submittedName>
</protein>
<dbReference type="AlphaFoldDB" id="A0A5E4UBD3"/>